<dbReference type="FunFam" id="3.30.730.10:FF:000001">
    <property type="entry name" value="Ethylene-responsive transcription factor 2"/>
    <property type="match status" value="1"/>
</dbReference>
<dbReference type="GO" id="GO:0003677">
    <property type="term" value="F:DNA binding"/>
    <property type="evidence" value="ECO:0007669"/>
    <property type="project" value="UniProtKB-KW"/>
</dbReference>
<dbReference type="CDD" id="cd00018">
    <property type="entry name" value="AP2"/>
    <property type="match status" value="1"/>
</dbReference>
<evidence type="ECO:0000256" key="5">
    <source>
        <dbReference type="ARBA" id="ARBA00023242"/>
    </source>
</evidence>
<dbReference type="SUPFAM" id="SSF54171">
    <property type="entry name" value="DNA-binding domain"/>
    <property type="match status" value="1"/>
</dbReference>
<feature type="domain" description="AP2/ERF" evidence="7">
    <location>
        <begin position="87"/>
        <end position="145"/>
    </location>
</feature>
<dbReference type="OrthoDB" id="670255at2759"/>
<dbReference type="InterPro" id="IPR001471">
    <property type="entry name" value="AP2/ERF_dom"/>
</dbReference>
<feature type="region of interest" description="Disordered" evidence="6">
    <location>
        <begin position="173"/>
        <end position="200"/>
    </location>
</feature>
<dbReference type="PRINTS" id="PR00367">
    <property type="entry name" value="ETHRSPELEMNT"/>
</dbReference>
<dbReference type="Gene3D" id="3.30.730.10">
    <property type="entry name" value="AP2/ERF domain"/>
    <property type="match status" value="1"/>
</dbReference>
<dbReference type="InterPro" id="IPR044808">
    <property type="entry name" value="ERF_plant"/>
</dbReference>
<keyword evidence="4" id="KW-0804">Transcription</keyword>
<feature type="compositionally biased region" description="Basic residues" evidence="6">
    <location>
        <begin position="174"/>
        <end position="183"/>
    </location>
</feature>
<gene>
    <name evidence="8" type="ORF">NYM_LOCUS8024</name>
</gene>
<keyword evidence="2" id="KW-0805">Transcription regulation</keyword>
<dbReference type="SMART" id="SM00380">
    <property type="entry name" value="AP2"/>
    <property type="match status" value="1"/>
</dbReference>
<evidence type="ECO:0000256" key="3">
    <source>
        <dbReference type="ARBA" id="ARBA00023125"/>
    </source>
</evidence>
<dbReference type="InterPro" id="IPR016177">
    <property type="entry name" value="DNA-bd_dom_sf"/>
</dbReference>
<dbReference type="OMA" id="FHVEEGC"/>
<name>A0A5K0YJJ3_9MAGN</name>
<evidence type="ECO:0000313" key="8">
    <source>
        <dbReference type="EMBL" id="VVV76753.1"/>
    </source>
</evidence>
<evidence type="ECO:0000259" key="7">
    <source>
        <dbReference type="PROSITE" id="PS51032"/>
    </source>
</evidence>
<accession>A0A5K0YJJ3</accession>
<dbReference type="Gramene" id="NC12G0095590.1">
    <property type="protein sequence ID" value="NC12G0095590.1:cds"/>
    <property type="gene ID" value="NC12G0095590"/>
</dbReference>
<dbReference type="EMBL" id="LR721777">
    <property type="protein sequence ID" value="VVV76753.1"/>
    <property type="molecule type" value="Genomic_DNA"/>
</dbReference>
<sequence>MSFSTDNSSPSSFYGSPEPYCSWECLLPKQEALPFNENDSDEMLLFDLLIEATKQAGDAGITCKSEAVEVEHPNAGSPEGEGAKPKYYRGVRRRPWGKYAAEIRDSTRNGIRVWLGTFDSPEAAALAYDQAAFAMRGSMAILNFPVEHVRESLRDTALYGTDGCSPAMALKEKHSMRKRRSKQGRQQQQPPPPKGSCGFKRSGVRIQNVVELEDLGVEYLDELLSSCTSEGGC</sequence>
<dbReference type="PANTHER" id="PTHR31190:SF72">
    <property type="entry name" value="AP2 DOMAIN CONTAINING PROTEIN, EXPRESSED"/>
    <property type="match status" value="1"/>
</dbReference>
<reference evidence="8" key="1">
    <citation type="submission" date="2019-09" db="EMBL/GenBank/DDBJ databases">
        <authorList>
            <person name="Zhang L."/>
        </authorList>
    </citation>
    <scope>NUCLEOTIDE SEQUENCE</scope>
</reference>
<protein>
    <recommendedName>
        <fullName evidence="7">AP2/ERF domain-containing protein</fullName>
    </recommendedName>
</protein>
<dbReference type="Pfam" id="PF00847">
    <property type="entry name" value="AP2"/>
    <property type="match status" value="1"/>
</dbReference>
<evidence type="ECO:0000256" key="4">
    <source>
        <dbReference type="ARBA" id="ARBA00023163"/>
    </source>
</evidence>
<dbReference type="GO" id="GO:0003700">
    <property type="term" value="F:DNA-binding transcription factor activity"/>
    <property type="evidence" value="ECO:0007669"/>
    <property type="project" value="InterPro"/>
</dbReference>
<dbReference type="PROSITE" id="PS51032">
    <property type="entry name" value="AP2_ERF"/>
    <property type="match status" value="1"/>
</dbReference>
<comment type="subcellular location">
    <subcellularLocation>
        <location evidence="1">Nucleus</location>
    </subcellularLocation>
</comment>
<evidence type="ECO:0000256" key="2">
    <source>
        <dbReference type="ARBA" id="ARBA00023015"/>
    </source>
</evidence>
<proteinExistence type="predicted"/>
<dbReference type="AlphaFoldDB" id="A0A5K0YJJ3"/>
<keyword evidence="3" id="KW-0238">DNA-binding</keyword>
<dbReference type="InterPro" id="IPR036955">
    <property type="entry name" value="AP2/ERF_dom_sf"/>
</dbReference>
<keyword evidence="5" id="KW-0539">Nucleus</keyword>
<dbReference type="GO" id="GO:0009873">
    <property type="term" value="P:ethylene-activated signaling pathway"/>
    <property type="evidence" value="ECO:0007669"/>
    <property type="project" value="InterPro"/>
</dbReference>
<dbReference type="PANTHER" id="PTHR31190">
    <property type="entry name" value="DNA-BINDING DOMAIN"/>
    <property type="match status" value="1"/>
</dbReference>
<evidence type="ECO:0000256" key="6">
    <source>
        <dbReference type="SAM" id="MobiDB-lite"/>
    </source>
</evidence>
<evidence type="ECO:0000256" key="1">
    <source>
        <dbReference type="ARBA" id="ARBA00004123"/>
    </source>
</evidence>
<organism evidence="8">
    <name type="scientific">Nymphaea colorata</name>
    <name type="common">pocket water lily</name>
    <dbReference type="NCBI Taxonomy" id="210225"/>
    <lineage>
        <taxon>Eukaryota</taxon>
        <taxon>Viridiplantae</taxon>
        <taxon>Streptophyta</taxon>
        <taxon>Embryophyta</taxon>
        <taxon>Tracheophyta</taxon>
        <taxon>Spermatophyta</taxon>
        <taxon>Magnoliopsida</taxon>
        <taxon>Nymphaeales</taxon>
        <taxon>Nymphaeaceae</taxon>
        <taxon>Nymphaea</taxon>
    </lineage>
</organism>
<dbReference type="GO" id="GO:0005634">
    <property type="term" value="C:nucleus"/>
    <property type="evidence" value="ECO:0007669"/>
    <property type="project" value="UniProtKB-SubCell"/>
</dbReference>